<evidence type="ECO:0000313" key="7">
    <source>
        <dbReference type="Proteomes" id="UP001607151"/>
    </source>
</evidence>
<reference evidence="6 7" key="1">
    <citation type="submission" date="2024-10" db="EMBL/GenBank/DDBJ databases">
        <authorList>
            <person name="Yibar A."/>
            <person name="Saticioglu I.B."/>
            <person name="Duman M."/>
            <person name="Ajmi N."/>
            <person name="Gurler F."/>
            <person name="Ay H."/>
            <person name="Onuk E."/>
            <person name="Guler S."/>
            <person name="Romalde J.L."/>
        </authorList>
    </citation>
    <scope>NUCLEOTIDE SEQUENCE [LARGE SCALE GENOMIC DNA]</scope>
    <source>
        <strain evidence="6 7">14-MA-B</strain>
    </source>
</reference>
<accession>A0ABW7IUU2</accession>
<feature type="short sequence motif" description="DGA/G" evidence="4">
    <location>
        <begin position="158"/>
        <end position="160"/>
    </location>
</feature>
<dbReference type="PROSITE" id="PS51635">
    <property type="entry name" value="PNPLA"/>
    <property type="match status" value="1"/>
</dbReference>
<feature type="short sequence motif" description="GXSXG" evidence="4">
    <location>
        <begin position="37"/>
        <end position="41"/>
    </location>
</feature>
<sequence length="283" mass="31577">MRKALVVEGGAMRGIFSAGVLDQFIDSSYQPFEFCIGVSAGSTSLASWLSQQKRRTYTVITDYSCRPEFISFKRFIRGGHWLDLDWLWDITIDEIPININNLHSQPIPLYVVTTDIHSGQAHYIQSTPDNIIELLKASCSVPLAYRDYPVIDGIPMTDGGVADSIPVEQAYKMGAKDITVILSRPLGYQKKPSKAPWLTRKFLASNPQLAEAALKRAENYNKSIEFLQSPPKDCTIHVIAPPDDFPVGRLTKNKNRLDIGYQMGIQAAKNAMDNLDGSLTPKR</sequence>
<dbReference type="PANTHER" id="PTHR14226">
    <property type="entry name" value="NEUROPATHY TARGET ESTERASE/SWISS CHEESE D.MELANOGASTER"/>
    <property type="match status" value="1"/>
</dbReference>
<dbReference type="Pfam" id="PF19890">
    <property type="entry name" value="DUF6363"/>
    <property type="match status" value="1"/>
</dbReference>
<comment type="caution">
    <text evidence="6">The sequence shown here is derived from an EMBL/GenBank/DDBJ whole genome shotgun (WGS) entry which is preliminary data.</text>
</comment>
<dbReference type="PANTHER" id="PTHR14226:SF25">
    <property type="entry name" value="PHOSPHOESTERASE"/>
    <property type="match status" value="1"/>
</dbReference>
<keyword evidence="2 4" id="KW-0442">Lipid degradation</keyword>
<evidence type="ECO:0000256" key="2">
    <source>
        <dbReference type="ARBA" id="ARBA00022963"/>
    </source>
</evidence>
<name>A0ABW7IUU2_9VIBR</name>
<keyword evidence="1 4" id="KW-0378">Hydrolase</keyword>
<dbReference type="CDD" id="cd07208">
    <property type="entry name" value="Pat_hypo_Ecoli_yjju_like"/>
    <property type="match status" value="1"/>
</dbReference>
<organism evidence="6 7">
    <name type="scientific">Vibrio rumoiensis</name>
    <dbReference type="NCBI Taxonomy" id="76258"/>
    <lineage>
        <taxon>Bacteria</taxon>
        <taxon>Pseudomonadati</taxon>
        <taxon>Pseudomonadota</taxon>
        <taxon>Gammaproteobacteria</taxon>
        <taxon>Vibrionales</taxon>
        <taxon>Vibrionaceae</taxon>
        <taxon>Vibrio</taxon>
    </lineage>
</organism>
<dbReference type="InterPro" id="IPR050301">
    <property type="entry name" value="NTE"/>
</dbReference>
<dbReference type="InterPro" id="IPR016035">
    <property type="entry name" value="Acyl_Trfase/lysoPLipase"/>
</dbReference>
<dbReference type="RefSeq" id="WP_394607640.1">
    <property type="nucleotide sequence ID" value="NZ_JBIHSN010000002.1"/>
</dbReference>
<keyword evidence="3 4" id="KW-0443">Lipid metabolism</keyword>
<dbReference type="InterPro" id="IPR002641">
    <property type="entry name" value="PNPLA_dom"/>
</dbReference>
<dbReference type="Pfam" id="PF01734">
    <property type="entry name" value="Patatin"/>
    <property type="match status" value="1"/>
</dbReference>
<dbReference type="Proteomes" id="UP001607151">
    <property type="component" value="Unassembled WGS sequence"/>
</dbReference>
<comment type="caution">
    <text evidence="4">Lacks conserved residue(s) required for the propagation of feature annotation.</text>
</comment>
<dbReference type="Gene3D" id="3.40.1090.10">
    <property type="entry name" value="Cytosolic phospholipase A2 catalytic domain"/>
    <property type="match status" value="2"/>
</dbReference>
<evidence type="ECO:0000256" key="4">
    <source>
        <dbReference type="PROSITE-ProRule" id="PRU01161"/>
    </source>
</evidence>
<keyword evidence="7" id="KW-1185">Reference proteome</keyword>
<gene>
    <name evidence="6" type="ORF">ACGRQ9_07875</name>
</gene>
<evidence type="ECO:0000313" key="6">
    <source>
        <dbReference type="EMBL" id="MFH0265414.1"/>
    </source>
</evidence>
<dbReference type="SUPFAM" id="SSF52151">
    <property type="entry name" value="FabD/lysophospholipase-like"/>
    <property type="match status" value="1"/>
</dbReference>
<proteinExistence type="predicted"/>
<feature type="domain" description="PNPLA" evidence="5">
    <location>
        <begin position="5"/>
        <end position="171"/>
    </location>
</feature>
<dbReference type="EMBL" id="JBIHSN010000002">
    <property type="protein sequence ID" value="MFH0265414.1"/>
    <property type="molecule type" value="Genomic_DNA"/>
</dbReference>
<feature type="active site" description="Proton acceptor" evidence="4">
    <location>
        <position position="158"/>
    </location>
</feature>
<evidence type="ECO:0000256" key="1">
    <source>
        <dbReference type="ARBA" id="ARBA00022801"/>
    </source>
</evidence>
<protein>
    <submittedName>
        <fullName evidence="6">Patatin family protein</fullName>
    </submittedName>
</protein>
<evidence type="ECO:0000259" key="5">
    <source>
        <dbReference type="PROSITE" id="PS51635"/>
    </source>
</evidence>
<dbReference type="InterPro" id="IPR045943">
    <property type="entry name" value="DUF6363"/>
</dbReference>
<feature type="active site" description="Nucleophile" evidence="4">
    <location>
        <position position="39"/>
    </location>
</feature>
<dbReference type="InterPro" id="IPR037483">
    <property type="entry name" value="YjjU-like"/>
</dbReference>
<evidence type="ECO:0000256" key="3">
    <source>
        <dbReference type="ARBA" id="ARBA00023098"/>
    </source>
</evidence>